<name>A0A8X7TR07_BRACI</name>
<organism evidence="2 3">
    <name type="scientific">Brassica carinata</name>
    <name type="common">Ethiopian mustard</name>
    <name type="synonym">Abyssinian cabbage</name>
    <dbReference type="NCBI Taxonomy" id="52824"/>
    <lineage>
        <taxon>Eukaryota</taxon>
        <taxon>Viridiplantae</taxon>
        <taxon>Streptophyta</taxon>
        <taxon>Embryophyta</taxon>
        <taxon>Tracheophyta</taxon>
        <taxon>Spermatophyta</taxon>
        <taxon>Magnoliopsida</taxon>
        <taxon>eudicotyledons</taxon>
        <taxon>Gunneridae</taxon>
        <taxon>Pentapetalae</taxon>
        <taxon>rosids</taxon>
        <taxon>malvids</taxon>
        <taxon>Brassicales</taxon>
        <taxon>Brassicaceae</taxon>
        <taxon>Brassiceae</taxon>
        <taxon>Brassica</taxon>
    </lineage>
</organism>
<evidence type="ECO:0000313" key="2">
    <source>
        <dbReference type="EMBL" id="KAG2249006.1"/>
    </source>
</evidence>
<reference evidence="2 3" key="1">
    <citation type="submission" date="2020-02" db="EMBL/GenBank/DDBJ databases">
        <authorList>
            <person name="Ma Q."/>
            <person name="Huang Y."/>
            <person name="Song X."/>
            <person name="Pei D."/>
        </authorList>
    </citation>
    <scope>NUCLEOTIDE SEQUENCE [LARGE SCALE GENOMIC DNA]</scope>
    <source>
        <strain evidence="2">Sxm20200214</strain>
        <tissue evidence="2">Leaf</tissue>
    </source>
</reference>
<keyword evidence="1" id="KW-0732">Signal</keyword>
<evidence type="ECO:0000256" key="1">
    <source>
        <dbReference type="SAM" id="SignalP"/>
    </source>
</evidence>
<dbReference type="EMBL" id="JAAMPC010000017">
    <property type="protein sequence ID" value="KAG2249006.1"/>
    <property type="molecule type" value="Genomic_DNA"/>
</dbReference>
<comment type="caution">
    <text evidence="2">The sequence shown here is derived from an EMBL/GenBank/DDBJ whole genome shotgun (WGS) entry which is preliminary data.</text>
</comment>
<protein>
    <submittedName>
        <fullName evidence="2">Uncharacterized protein</fullName>
    </submittedName>
</protein>
<feature type="chain" id="PRO_5036488300" evidence="1">
    <location>
        <begin position="28"/>
        <end position="76"/>
    </location>
</feature>
<dbReference type="AlphaFoldDB" id="A0A8X7TR07"/>
<keyword evidence="3" id="KW-1185">Reference proteome</keyword>
<evidence type="ECO:0000313" key="3">
    <source>
        <dbReference type="Proteomes" id="UP000886595"/>
    </source>
</evidence>
<feature type="signal peptide" evidence="1">
    <location>
        <begin position="1"/>
        <end position="27"/>
    </location>
</feature>
<accession>A0A8X7TR07</accession>
<gene>
    <name evidence="2" type="ORF">Bca52824_088634</name>
</gene>
<proteinExistence type="predicted"/>
<dbReference type="OrthoDB" id="1114185at2759"/>
<sequence length="76" mass="8384">MATHSRFLYVLLLLSCIVFALIAESSGDNVENKTRMMVVLRGIGVDAAVFIDNLPKHMVLDMVVKGMAMEKGMELV</sequence>
<dbReference type="Proteomes" id="UP000886595">
    <property type="component" value="Unassembled WGS sequence"/>
</dbReference>